<dbReference type="Pfam" id="PF00754">
    <property type="entry name" value="F5_F8_type_C"/>
    <property type="match status" value="1"/>
</dbReference>
<dbReference type="Proteomes" id="UP000198373">
    <property type="component" value="Unassembled WGS sequence"/>
</dbReference>
<dbReference type="EMBL" id="FZOO01000009">
    <property type="protein sequence ID" value="SNS86958.1"/>
    <property type="molecule type" value="Genomic_DNA"/>
</dbReference>
<proteinExistence type="predicted"/>
<dbReference type="PROSITE" id="PS50022">
    <property type="entry name" value="FA58C_3"/>
    <property type="match status" value="1"/>
</dbReference>
<dbReference type="SUPFAM" id="SSF49785">
    <property type="entry name" value="Galactose-binding domain-like"/>
    <property type="match status" value="1"/>
</dbReference>
<dbReference type="RefSeq" id="WP_089306837.1">
    <property type="nucleotide sequence ID" value="NZ_FZOO01000009.1"/>
</dbReference>
<sequence>MATPGDEVAAGATVVDVSSESSDSFAASRAVDGDLATEWSSAGDGDDAWITVDLGRPVDVAGLTLRSRAMSDGTSVVETLTVTVDGGRTYGPSQGGTAVVVDEVDLTGRVLRFDAERTTGGTTGAAEIQVFAAP</sequence>
<reference evidence="3" key="1">
    <citation type="submission" date="2017-06" db="EMBL/GenBank/DDBJ databases">
        <authorList>
            <person name="Varghese N."/>
            <person name="Submissions S."/>
        </authorList>
    </citation>
    <scope>NUCLEOTIDE SEQUENCE [LARGE SCALE GENOMIC DNA]</scope>
    <source>
        <strain evidence="3">DSM 46839</strain>
    </source>
</reference>
<dbReference type="InterPro" id="IPR000421">
    <property type="entry name" value="FA58C"/>
</dbReference>
<protein>
    <submittedName>
        <fullName evidence="2">F5/8 type C domain-containing protein</fullName>
    </submittedName>
</protein>
<dbReference type="AlphaFoldDB" id="A0A239I0X2"/>
<organism evidence="2 3">
    <name type="scientific">Geodermatophilus pulveris</name>
    <dbReference type="NCBI Taxonomy" id="1564159"/>
    <lineage>
        <taxon>Bacteria</taxon>
        <taxon>Bacillati</taxon>
        <taxon>Actinomycetota</taxon>
        <taxon>Actinomycetes</taxon>
        <taxon>Geodermatophilales</taxon>
        <taxon>Geodermatophilaceae</taxon>
        <taxon>Geodermatophilus</taxon>
    </lineage>
</organism>
<dbReference type="InterPro" id="IPR008979">
    <property type="entry name" value="Galactose-bd-like_sf"/>
</dbReference>
<dbReference type="Gene3D" id="2.60.120.260">
    <property type="entry name" value="Galactose-binding domain-like"/>
    <property type="match status" value="1"/>
</dbReference>
<evidence type="ECO:0000313" key="2">
    <source>
        <dbReference type="EMBL" id="SNS86958.1"/>
    </source>
</evidence>
<evidence type="ECO:0000313" key="3">
    <source>
        <dbReference type="Proteomes" id="UP000198373"/>
    </source>
</evidence>
<accession>A0A239I0X2</accession>
<keyword evidence="3" id="KW-1185">Reference proteome</keyword>
<name>A0A239I0X2_9ACTN</name>
<gene>
    <name evidence="2" type="ORF">SAMN06893096_109139</name>
</gene>
<evidence type="ECO:0000259" key="1">
    <source>
        <dbReference type="PROSITE" id="PS50022"/>
    </source>
</evidence>
<feature type="domain" description="F5/8 type C" evidence="1">
    <location>
        <begin position="1"/>
        <end position="133"/>
    </location>
</feature>